<evidence type="ECO:0000313" key="2">
    <source>
        <dbReference type="EMBL" id="KAH7956536.1"/>
    </source>
</evidence>
<evidence type="ECO:0000256" key="1">
    <source>
        <dbReference type="SAM" id="Phobius"/>
    </source>
</evidence>
<keyword evidence="1" id="KW-0472">Membrane</keyword>
<dbReference type="AlphaFoldDB" id="A0A9D4PVL8"/>
<feature type="transmembrane region" description="Helical" evidence="1">
    <location>
        <begin position="145"/>
        <end position="166"/>
    </location>
</feature>
<comment type="caution">
    <text evidence="2">The sequence shown here is derived from an EMBL/GenBank/DDBJ whole genome shotgun (WGS) entry which is preliminary data.</text>
</comment>
<evidence type="ECO:0000313" key="3">
    <source>
        <dbReference type="Proteomes" id="UP000821837"/>
    </source>
</evidence>
<reference evidence="2" key="1">
    <citation type="journal article" date="2020" name="Cell">
        <title>Large-Scale Comparative Analyses of Tick Genomes Elucidate Their Genetic Diversity and Vector Capacities.</title>
        <authorList>
            <consortium name="Tick Genome and Microbiome Consortium (TIGMIC)"/>
            <person name="Jia N."/>
            <person name="Wang J."/>
            <person name="Shi W."/>
            <person name="Du L."/>
            <person name="Sun Y."/>
            <person name="Zhan W."/>
            <person name="Jiang J.F."/>
            <person name="Wang Q."/>
            <person name="Zhang B."/>
            <person name="Ji P."/>
            <person name="Bell-Sakyi L."/>
            <person name="Cui X.M."/>
            <person name="Yuan T.T."/>
            <person name="Jiang B.G."/>
            <person name="Yang W.F."/>
            <person name="Lam T.T."/>
            <person name="Chang Q.C."/>
            <person name="Ding S.J."/>
            <person name="Wang X.J."/>
            <person name="Zhu J.G."/>
            <person name="Ruan X.D."/>
            <person name="Zhao L."/>
            <person name="Wei J.T."/>
            <person name="Ye R.Z."/>
            <person name="Que T.C."/>
            <person name="Du C.H."/>
            <person name="Zhou Y.H."/>
            <person name="Cheng J.X."/>
            <person name="Dai P.F."/>
            <person name="Guo W.B."/>
            <person name="Han X.H."/>
            <person name="Huang E.J."/>
            <person name="Li L.F."/>
            <person name="Wei W."/>
            <person name="Gao Y.C."/>
            <person name="Liu J.Z."/>
            <person name="Shao H.Z."/>
            <person name="Wang X."/>
            <person name="Wang C.C."/>
            <person name="Yang T.C."/>
            <person name="Huo Q.B."/>
            <person name="Li W."/>
            <person name="Chen H.Y."/>
            <person name="Chen S.E."/>
            <person name="Zhou L.G."/>
            <person name="Ni X.B."/>
            <person name="Tian J.H."/>
            <person name="Sheng Y."/>
            <person name="Liu T."/>
            <person name="Pan Y.S."/>
            <person name="Xia L.Y."/>
            <person name="Li J."/>
            <person name="Zhao F."/>
            <person name="Cao W.C."/>
        </authorList>
    </citation>
    <scope>NUCLEOTIDE SEQUENCE</scope>
    <source>
        <strain evidence="2">Rsan-2018</strain>
    </source>
</reference>
<organism evidence="2 3">
    <name type="scientific">Rhipicephalus sanguineus</name>
    <name type="common">Brown dog tick</name>
    <name type="synonym">Ixodes sanguineus</name>
    <dbReference type="NCBI Taxonomy" id="34632"/>
    <lineage>
        <taxon>Eukaryota</taxon>
        <taxon>Metazoa</taxon>
        <taxon>Ecdysozoa</taxon>
        <taxon>Arthropoda</taxon>
        <taxon>Chelicerata</taxon>
        <taxon>Arachnida</taxon>
        <taxon>Acari</taxon>
        <taxon>Parasitiformes</taxon>
        <taxon>Ixodida</taxon>
        <taxon>Ixodoidea</taxon>
        <taxon>Ixodidae</taxon>
        <taxon>Rhipicephalinae</taxon>
        <taxon>Rhipicephalus</taxon>
        <taxon>Rhipicephalus</taxon>
    </lineage>
</organism>
<sequence>MELITNLDARVGQLERPKVKAYANAAAESAVQGEINAKTLMLNVLKPTSKVLVDCAGDVIISYKANASLLRRRRGLNDDAKADLLDSCEFKAIIDTQVPVLAAAGRVDDHPEALPLTVISLFPTVAEALIGLPENRLPGEIDNQVDIMSMVGLLLLYVAVDLTPLWTRLSLWLLSWRGAPVKPLFAGLMTVAFTASFFLPAAFVTLVLAAFINRTMQNIEVSDIVLASYPNARFTLK</sequence>
<keyword evidence="1" id="KW-0812">Transmembrane</keyword>
<proteinExistence type="predicted"/>
<feature type="transmembrane region" description="Helical" evidence="1">
    <location>
        <begin position="186"/>
        <end position="212"/>
    </location>
</feature>
<accession>A0A9D4PVL8</accession>
<protein>
    <submittedName>
        <fullName evidence="2">Uncharacterized protein</fullName>
    </submittedName>
</protein>
<name>A0A9D4PVL8_RHISA</name>
<keyword evidence="3" id="KW-1185">Reference proteome</keyword>
<gene>
    <name evidence="2" type="ORF">HPB52_010200</name>
</gene>
<dbReference type="EMBL" id="JABSTV010001250">
    <property type="protein sequence ID" value="KAH7956536.1"/>
    <property type="molecule type" value="Genomic_DNA"/>
</dbReference>
<reference evidence="2" key="2">
    <citation type="submission" date="2021-09" db="EMBL/GenBank/DDBJ databases">
        <authorList>
            <person name="Jia N."/>
            <person name="Wang J."/>
            <person name="Shi W."/>
            <person name="Du L."/>
            <person name="Sun Y."/>
            <person name="Zhan W."/>
            <person name="Jiang J."/>
            <person name="Wang Q."/>
            <person name="Zhang B."/>
            <person name="Ji P."/>
            <person name="Sakyi L.B."/>
            <person name="Cui X."/>
            <person name="Yuan T."/>
            <person name="Jiang B."/>
            <person name="Yang W."/>
            <person name="Lam T.T.-Y."/>
            <person name="Chang Q."/>
            <person name="Ding S."/>
            <person name="Wang X."/>
            <person name="Zhu J."/>
            <person name="Ruan X."/>
            <person name="Zhao L."/>
            <person name="Wei J."/>
            <person name="Que T."/>
            <person name="Du C."/>
            <person name="Cheng J."/>
            <person name="Dai P."/>
            <person name="Han X."/>
            <person name="Huang E."/>
            <person name="Gao Y."/>
            <person name="Liu J."/>
            <person name="Shao H."/>
            <person name="Ye R."/>
            <person name="Li L."/>
            <person name="Wei W."/>
            <person name="Wang X."/>
            <person name="Wang C."/>
            <person name="Huo Q."/>
            <person name="Li W."/>
            <person name="Guo W."/>
            <person name="Chen H."/>
            <person name="Chen S."/>
            <person name="Zhou L."/>
            <person name="Zhou L."/>
            <person name="Ni X."/>
            <person name="Tian J."/>
            <person name="Zhou Y."/>
            <person name="Sheng Y."/>
            <person name="Liu T."/>
            <person name="Pan Y."/>
            <person name="Xia L."/>
            <person name="Li J."/>
            <person name="Zhao F."/>
            <person name="Cao W."/>
        </authorList>
    </citation>
    <scope>NUCLEOTIDE SEQUENCE</scope>
    <source>
        <strain evidence="2">Rsan-2018</strain>
        <tissue evidence="2">Larvae</tissue>
    </source>
</reference>
<keyword evidence="1" id="KW-1133">Transmembrane helix</keyword>
<dbReference type="Proteomes" id="UP000821837">
    <property type="component" value="Unassembled WGS sequence"/>
</dbReference>